<protein>
    <recommendedName>
        <fullName evidence="6">MI domain-containing protein</fullName>
    </recommendedName>
</protein>
<feature type="region of interest" description="Disordered" evidence="5">
    <location>
        <begin position="1"/>
        <end position="20"/>
    </location>
</feature>
<dbReference type="FunFam" id="1.25.40.180:FF:000043">
    <property type="entry name" value="MIF4G domain-containing protein / MA3 domain-containing protein"/>
    <property type="match status" value="1"/>
</dbReference>
<comment type="caution">
    <text evidence="7">The sequence shown here is derived from an EMBL/GenBank/DDBJ whole genome shotgun (WGS) entry which is preliminary data.</text>
</comment>
<keyword evidence="4" id="KW-0539">Nucleus</keyword>
<dbReference type="PANTHER" id="PTHR18034">
    <property type="entry name" value="CELL CYCLE CONTROL PROTEIN CWF22-RELATED"/>
    <property type="match status" value="1"/>
</dbReference>
<sequence>MSSFRRNIGKHQKKMRPKKKTKFEEYLEMESGCGAEDIETERKLAKRLKVKGGKLSGFDDGMNDLFDGIPSIFDSSIIGDENVMERIEKGDNSSKSIMKKKRKRKKLSCVIDTGEKKDEEVVAGGSDEEKKVGPTGEAVITVEKKPEEAVKAYVAPHLRDCGQNNDSEDLSHVRRRVRGLLNRLSESNLESIVQEIASLLRSVSRGDGCQIIQHEVLSSVSNGPRGNEQYAAVFAAFVAGMACSIGIDFSAKLIASLAALFEDEYTKEDNLSLRNITLLLCYLCIFGVCSSDLIYDFLSVLSKRLTELDVSTILSVLQCCGMKLRSDDPISMKDFILDIQNRVTEVKSISSRSGDTQPKLNSKRMEFMLETICDIKNNKKRSKDEPAPHMRIKKWLQKLKSDDILLRGLKWAKLLDREKKGQWWFSGEIDSTVEHVEEVASTIDREITETQKLMKLAASQRMNTDVRRAIFCIIISAEDYVDAFEKLLRLDLTGKQDREIMRVLVECCLQESIFNKYYVVLASKLCSHDKNHKFTLQYCLWDHFKELDTMELRRSMNLAKFVSEMLCSFTMSISILKTVDFTDPKKLTPRWIVHFRMLFEMIFEKTDANVWNVFSRVATIPEQEVLSQNFEFFIKKFVISNNSSSSEIKKSLAGKFKITMKALHNTSGVLM</sequence>
<dbReference type="OMA" id="CGNERNY"/>
<feature type="compositionally biased region" description="Basic residues" evidence="5">
    <location>
        <begin position="7"/>
        <end position="20"/>
    </location>
</feature>
<evidence type="ECO:0000256" key="2">
    <source>
        <dbReference type="ARBA" id="ARBA00006856"/>
    </source>
</evidence>
<dbReference type="Pfam" id="PF02847">
    <property type="entry name" value="MA3"/>
    <property type="match status" value="1"/>
</dbReference>
<dbReference type="InterPro" id="IPR016024">
    <property type="entry name" value="ARM-type_fold"/>
</dbReference>
<name>A0A0K9Q4H5_ZOSMR</name>
<feature type="domain" description="MI" evidence="6">
    <location>
        <begin position="465"/>
        <end position="581"/>
    </location>
</feature>
<dbReference type="SUPFAM" id="SSF48371">
    <property type="entry name" value="ARM repeat"/>
    <property type="match status" value="1"/>
</dbReference>
<accession>A0A0K9Q4H5</accession>
<organism evidence="7 8">
    <name type="scientific">Zostera marina</name>
    <name type="common">Eelgrass</name>
    <dbReference type="NCBI Taxonomy" id="29655"/>
    <lineage>
        <taxon>Eukaryota</taxon>
        <taxon>Viridiplantae</taxon>
        <taxon>Streptophyta</taxon>
        <taxon>Embryophyta</taxon>
        <taxon>Tracheophyta</taxon>
        <taxon>Spermatophyta</taxon>
        <taxon>Magnoliopsida</taxon>
        <taxon>Liliopsida</taxon>
        <taxon>Zosteraceae</taxon>
        <taxon>Zostera</taxon>
    </lineage>
</organism>
<keyword evidence="3" id="KW-0810">Translation regulation</keyword>
<dbReference type="Pfam" id="PF02854">
    <property type="entry name" value="MIF4G"/>
    <property type="match status" value="1"/>
</dbReference>
<dbReference type="InterPro" id="IPR003891">
    <property type="entry name" value="Initiation_fac_eIF4g_MI"/>
</dbReference>
<dbReference type="InterPro" id="IPR050781">
    <property type="entry name" value="CWC22_splicing_factor"/>
</dbReference>
<dbReference type="AlphaFoldDB" id="A0A0K9Q4H5"/>
<gene>
    <name evidence="7" type="ORF">ZOSMA_107G00820</name>
</gene>
<keyword evidence="8" id="KW-1185">Reference proteome</keyword>
<dbReference type="Gene3D" id="1.25.40.180">
    <property type="match status" value="1"/>
</dbReference>
<comment type="similarity">
    <text evidence="2">Belongs to the CWC22 family.</text>
</comment>
<evidence type="ECO:0000256" key="3">
    <source>
        <dbReference type="ARBA" id="ARBA00022845"/>
    </source>
</evidence>
<dbReference type="Proteomes" id="UP000036987">
    <property type="component" value="Unassembled WGS sequence"/>
</dbReference>
<dbReference type="PROSITE" id="PS51366">
    <property type="entry name" value="MI"/>
    <property type="match status" value="1"/>
</dbReference>
<dbReference type="STRING" id="29655.A0A0K9Q4H5"/>
<dbReference type="EMBL" id="LFYR01000090">
    <property type="protein sequence ID" value="KMZ76084.1"/>
    <property type="molecule type" value="Genomic_DNA"/>
</dbReference>
<dbReference type="InterPro" id="IPR003890">
    <property type="entry name" value="MIF4G-like_typ-3"/>
</dbReference>
<dbReference type="GO" id="GO:0042274">
    <property type="term" value="P:ribosomal small subunit biogenesis"/>
    <property type="evidence" value="ECO:0000318"/>
    <property type="project" value="GO_Central"/>
</dbReference>
<reference evidence="8" key="1">
    <citation type="journal article" date="2016" name="Nature">
        <title>The genome of the seagrass Zostera marina reveals angiosperm adaptation to the sea.</title>
        <authorList>
            <person name="Olsen J.L."/>
            <person name="Rouze P."/>
            <person name="Verhelst B."/>
            <person name="Lin Y.-C."/>
            <person name="Bayer T."/>
            <person name="Collen J."/>
            <person name="Dattolo E."/>
            <person name="De Paoli E."/>
            <person name="Dittami S."/>
            <person name="Maumus F."/>
            <person name="Michel G."/>
            <person name="Kersting A."/>
            <person name="Lauritano C."/>
            <person name="Lohaus R."/>
            <person name="Toepel M."/>
            <person name="Tonon T."/>
            <person name="Vanneste K."/>
            <person name="Amirebrahimi M."/>
            <person name="Brakel J."/>
            <person name="Bostroem C."/>
            <person name="Chovatia M."/>
            <person name="Grimwood J."/>
            <person name="Jenkins J.W."/>
            <person name="Jueterbock A."/>
            <person name="Mraz A."/>
            <person name="Stam W.T."/>
            <person name="Tice H."/>
            <person name="Bornberg-Bauer E."/>
            <person name="Green P.J."/>
            <person name="Pearson G.A."/>
            <person name="Procaccini G."/>
            <person name="Duarte C.M."/>
            <person name="Schmutz J."/>
            <person name="Reusch T.B.H."/>
            <person name="Van de Peer Y."/>
        </authorList>
    </citation>
    <scope>NUCLEOTIDE SEQUENCE [LARGE SCALE GENOMIC DNA]</scope>
    <source>
        <strain evidence="8">cv. Finnish</strain>
    </source>
</reference>
<comment type="subcellular location">
    <subcellularLocation>
        <location evidence="1">Nucleus</location>
        <location evidence="1">Nucleolus</location>
    </subcellularLocation>
</comment>
<dbReference type="OrthoDB" id="10260961at2759"/>
<dbReference type="PANTHER" id="PTHR18034:SF4">
    <property type="entry name" value="NUCLEOLAR MIF4G DOMAIN-CONTAINING PROTEIN 1"/>
    <property type="match status" value="1"/>
</dbReference>
<evidence type="ECO:0000313" key="8">
    <source>
        <dbReference type="Proteomes" id="UP000036987"/>
    </source>
</evidence>
<evidence type="ECO:0000256" key="1">
    <source>
        <dbReference type="ARBA" id="ARBA00004604"/>
    </source>
</evidence>
<dbReference type="GO" id="GO:0006417">
    <property type="term" value="P:regulation of translation"/>
    <property type="evidence" value="ECO:0007669"/>
    <property type="project" value="UniProtKB-KW"/>
</dbReference>
<dbReference type="SMART" id="SM00544">
    <property type="entry name" value="MA3"/>
    <property type="match status" value="1"/>
</dbReference>
<dbReference type="SMART" id="SM00543">
    <property type="entry name" value="MIF4G"/>
    <property type="match status" value="1"/>
</dbReference>
<dbReference type="GO" id="GO:0003723">
    <property type="term" value="F:RNA binding"/>
    <property type="evidence" value="ECO:0000318"/>
    <property type="project" value="GO_Central"/>
</dbReference>
<proteinExistence type="inferred from homology"/>
<evidence type="ECO:0000256" key="4">
    <source>
        <dbReference type="ARBA" id="ARBA00023242"/>
    </source>
</evidence>
<evidence type="ECO:0000313" key="7">
    <source>
        <dbReference type="EMBL" id="KMZ76084.1"/>
    </source>
</evidence>
<evidence type="ECO:0000259" key="6">
    <source>
        <dbReference type="PROSITE" id="PS51366"/>
    </source>
</evidence>
<dbReference type="GO" id="GO:0005730">
    <property type="term" value="C:nucleolus"/>
    <property type="evidence" value="ECO:0000318"/>
    <property type="project" value="GO_Central"/>
</dbReference>
<evidence type="ECO:0000256" key="5">
    <source>
        <dbReference type="SAM" id="MobiDB-lite"/>
    </source>
</evidence>